<name>A0A1W2G150_KIBAR</name>
<gene>
    <name evidence="1" type="ORF">SAMN05661093_11238</name>
</gene>
<reference evidence="1 2" key="1">
    <citation type="submission" date="2017-04" db="EMBL/GenBank/DDBJ databases">
        <authorList>
            <person name="Afonso C.L."/>
            <person name="Miller P.J."/>
            <person name="Scott M.A."/>
            <person name="Spackman E."/>
            <person name="Goraichik I."/>
            <person name="Dimitrov K.M."/>
            <person name="Suarez D.L."/>
            <person name="Swayne D.E."/>
        </authorList>
    </citation>
    <scope>NUCLEOTIDE SEQUENCE [LARGE SCALE GENOMIC DNA]</scope>
    <source>
        <strain evidence="1 2">DSM 43828</strain>
    </source>
</reference>
<organism evidence="1 2">
    <name type="scientific">Kibdelosporangium aridum</name>
    <dbReference type="NCBI Taxonomy" id="2030"/>
    <lineage>
        <taxon>Bacteria</taxon>
        <taxon>Bacillati</taxon>
        <taxon>Actinomycetota</taxon>
        <taxon>Actinomycetes</taxon>
        <taxon>Pseudonocardiales</taxon>
        <taxon>Pseudonocardiaceae</taxon>
        <taxon>Kibdelosporangium</taxon>
    </lineage>
</organism>
<keyword evidence="2" id="KW-1185">Reference proteome</keyword>
<dbReference type="EMBL" id="FWXV01000032">
    <property type="protein sequence ID" value="SMD27628.1"/>
    <property type="molecule type" value="Genomic_DNA"/>
</dbReference>
<protein>
    <submittedName>
        <fullName evidence="1">Uncharacterized protein</fullName>
    </submittedName>
</protein>
<evidence type="ECO:0000313" key="2">
    <source>
        <dbReference type="Proteomes" id="UP000192674"/>
    </source>
</evidence>
<dbReference type="OrthoDB" id="5096160at2"/>
<dbReference type="Proteomes" id="UP000192674">
    <property type="component" value="Unassembled WGS sequence"/>
</dbReference>
<accession>A0A1W2G150</accession>
<dbReference type="RefSeq" id="WP_143447318.1">
    <property type="nucleotide sequence ID" value="NZ_FWXV01000032.1"/>
</dbReference>
<sequence length="83" mass="9580">MCTWADWIDDLRARNTLADRAIWWRNRCVRAMTTADAVNVQINQQGAFTVPGPLQAWAQLPPWLSATQPVTRPPRRPRRSRTP</sequence>
<dbReference type="AlphaFoldDB" id="A0A1W2G150"/>
<proteinExistence type="predicted"/>
<evidence type="ECO:0000313" key="1">
    <source>
        <dbReference type="EMBL" id="SMD27628.1"/>
    </source>
</evidence>